<dbReference type="AlphaFoldDB" id="A0A6A9QKB5"/>
<reference evidence="1 2" key="1">
    <citation type="submission" date="2019-10" db="EMBL/GenBank/DDBJ databases">
        <title>Genome Sequences from Six Type Strain Members of the Archaeal Family Sulfolobaceae: Acidianus ambivalens, Acidianus infernus, Metallosphaera prunae, Stygiolobus azoricus, Sulfolobus metallicus, and Sulfurisphaera ohwakuensis.</title>
        <authorList>
            <person name="Counts J.A."/>
            <person name="Kelly R.M."/>
        </authorList>
    </citation>
    <scope>NUCLEOTIDE SEQUENCE [LARGE SCALE GENOMIC DNA]</scope>
    <source>
        <strain evidence="1 2">DSM 3191</strain>
    </source>
</reference>
<gene>
    <name evidence="1" type="ORF">D1867_00545</name>
</gene>
<dbReference type="Proteomes" id="UP000440125">
    <property type="component" value="Unassembled WGS sequence"/>
</dbReference>
<comment type="caution">
    <text evidence="1">The sequence shown here is derived from an EMBL/GenBank/DDBJ whole genome shotgun (WGS) entry which is preliminary data.</text>
</comment>
<dbReference type="RefSeq" id="WP_155862351.1">
    <property type="nucleotide sequence ID" value="NZ_WFIY01000004.1"/>
</dbReference>
<name>A0A6A9QKB5_ACIIN</name>
<accession>A0A6A9QKB5</accession>
<proteinExistence type="predicted"/>
<sequence length="217" mass="24923">MQASLKVSPFFSIYRNGNKYIAYAEASGLIELSEDEFNNLLSLDVKELKEIRMLIPEKEKKINAVVNGIRLLNQEAINFFESDKELPKGETALIISSNIDFLLTIDLSKFEKVLIAYVMDPYRFFIYVMTKNNPCIYEIYLWLKNSRLILDVKVDGEIVREKSPTLSEFTEFLLLGLAKMLLNGNRYDGKLIYVDMMDGELIVNTPLKIPGCPKCKI</sequence>
<keyword evidence="2" id="KW-1185">Reference proteome</keyword>
<dbReference type="OrthoDB" id="41037at2157"/>
<dbReference type="EMBL" id="WFIY01000004">
    <property type="protein sequence ID" value="MUM63767.1"/>
    <property type="molecule type" value="Genomic_DNA"/>
</dbReference>
<evidence type="ECO:0000313" key="2">
    <source>
        <dbReference type="Proteomes" id="UP000440125"/>
    </source>
</evidence>
<evidence type="ECO:0000313" key="1">
    <source>
        <dbReference type="EMBL" id="MUM63767.1"/>
    </source>
</evidence>
<organism evidence="1 2">
    <name type="scientific">Acidianus infernus</name>
    <dbReference type="NCBI Taxonomy" id="12915"/>
    <lineage>
        <taxon>Archaea</taxon>
        <taxon>Thermoproteota</taxon>
        <taxon>Thermoprotei</taxon>
        <taxon>Sulfolobales</taxon>
        <taxon>Sulfolobaceae</taxon>
        <taxon>Acidianus</taxon>
    </lineage>
</organism>
<protein>
    <submittedName>
        <fullName evidence="1">Uncharacterized protein</fullName>
    </submittedName>
</protein>